<dbReference type="InterPro" id="IPR041033">
    <property type="entry name" value="SpaA_PFL_dom_1"/>
</dbReference>
<dbReference type="EMBL" id="AJWY01006177">
    <property type="protein sequence ID" value="EKC67569.1"/>
    <property type="molecule type" value="Genomic_DNA"/>
</dbReference>
<dbReference type="Pfam" id="PF17802">
    <property type="entry name" value="SpaA"/>
    <property type="match status" value="2"/>
</dbReference>
<accession>K1TJ67</accession>
<proteinExistence type="predicted"/>
<feature type="domain" description="SpaA-like prealbumin fold" evidence="1">
    <location>
        <begin position="5"/>
        <end position="83"/>
    </location>
</feature>
<feature type="domain" description="SpaA-like prealbumin fold" evidence="1">
    <location>
        <begin position="98"/>
        <end position="181"/>
    </location>
</feature>
<sequence>MLKRGSLTVTKTSEDGVLEGHRFHLFGTSESGLEVNAYAVTDNTGKAYFNDILIGNGYTLEEVDTGIQYVVPNSQTTDIAWNSVTNASFENVLKKFTVTVKKQDSITGKAQGNGTLAGAVYGVYKNNTLVDTYTTDESGSFTSKEYICGDNWTLRELTSSEGYLVNETVYHIGAEAGNFTVEHNAVSMGVTEDVILGQIAIIKHNDNGDTQIETPEVGAEFEIYLKSKGSYAAANDRERDL</sequence>
<gene>
    <name evidence="2" type="ORF">LEA_09235</name>
</gene>
<dbReference type="Gene3D" id="2.60.40.10">
    <property type="entry name" value="Immunoglobulins"/>
    <property type="match status" value="2"/>
</dbReference>
<comment type="caution">
    <text evidence="2">The sequence shown here is derived from an EMBL/GenBank/DDBJ whole genome shotgun (WGS) entry which is preliminary data.</text>
</comment>
<reference evidence="2" key="1">
    <citation type="journal article" date="2013" name="Environ. Microbiol.">
        <title>Microbiota from the distal guts of lean and obese adolescents exhibit partial functional redundancy besides clear differences in community structure.</title>
        <authorList>
            <person name="Ferrer M."/>
            <person name="Ruiz A."/>
            <person name="Lanza F."/>
            <person name="Haange S.B."/>
            <person name="Oberbach A."/>
            <person name="Till H."/>
            <person name="Bargiela R."/>
            <person name="Campoy C."/>
            <person name="Segura M.T."/>
            <person name="Richter M."/>
            <person name="von Bergen M."/>
            <person name="Seifert J."/>
            <person name="Suarez A."/>
        </authorList>
    </citation>
    <scope>NUCLEOTIDE SEQUENCE</scope>
</reference>
<dbReference type="AlphaFoldDB" id="K1TJ67"/>
<name>K1TJ67_9ZZZZ</name>
<evidence type="ECO:0000313" key="2">
    <source>
        <dbReference type="EMBL" id="EKC67569.1"/>
    </source>
</evidence>
<dbReference type="InterPro" id="IPR013783">
    <property type="entry name" value="Ig-like_fold"/>
</dbReference>
<protein>
    <submittedName>
        <fullName evidence="2">Cna protein B-type domain protein</fullName>
    </submittedName>
</protein>
<evidence type="ECO:0000259" key="1">
    <source>
        <dbReference type="Pfam" id="PF17802"/>
    </source>
</evidence>
<feature type="non-terminal residue" evidence="2">
    <location>
        <position position="241"/>
    </location>
</feature>
<organism evidence="2">
    <name type="scientific">human gut metagenome</name>
    <dbReference type="NCBI Taxonomy" id="408170"/>
    <lineage>
        <taxon>unclassified sequences</taxon>
        <taxon>metagenomes</taxon>
        <taxon>organismal metagenomes</taxon>
    </lineage>
</organism>